<dbReference type="Pfam" id="PF01195">
    <property type="entry name" value="Pept_tRNA_hydro"/>
    <property type="match status" value="1"/>
</dbReference>
<gene>
    <name evidence="7" type="primary">pth</name>
    <name evidence="10" type="ORF">ENJ51_07235</name>
</gene>
<evidence type="ECO:0000256" key="5">
    <source>
        <dbReference type="ARBA" id="ARBA00038063"/>
    </source>
</evidence>
<comment type="subcellular location">
    <subcellularLocation>
        <location evidence="7">Cytoplasm</location>
    </subcellularLocation>
</comment>
<dbReference type="PANTHER" id="PTHR17224">
    <property type="entry name" value="PEPTIDYL-TRNA HYDROLASE"/>
    <property type="match status" value="1"/>
</dbReference>
<dbReference type="GO" id="GO:0000049">
    <property type="term" value="F:tRNA binding"/>
    <property type="evidence" value="ECO:0007669"/>
    <property type="project" value="UniProtKB-UniRule"/>
</dbReference>
<comment type="subunit">
    <text evidence="7">Monomer.</text>
</comment>
<evidence type="ECO:0000256" key="2">
    <source>
        <dbReference type="ARBA" id="ARBA00022555"/>
    </source>
</evidence>
<dbReference type="GO" id="GO:0006515">
    <property type="term" value="P:protein quality control for misfolded or incompletely synthesized proteins"/>
    <property type="evidence" value="ECO:0007669"/>
    <property type="project" value="UniProtKB-UniRule"/>
</dbReference>
<keyword evidence="2 7" id="KW-0820">tRNA-binding</keyword>
<evidence type="ECO:0000256" key="6">
    <source>
        <dbReference type="ARBA" id="ARBA00050038"/>
    </source>
</evidence>
<comment type="function">
    <text evidence="7">Catalyzes the release of premature peptidyl moieties from peptidyl-tRNA molecules trapped in stalled 50S ribosomal subunits, and thus maintains levels of free tRNAs and 50S ribosomes.</text>
</comment>
<dbReference type="SUPFAM" id="SSF53178">
    <property type="entry name" value="Peptidyl-tRNA hydrolase-like"/>
    <property type="match status" value="1"/>
</dbReference>
<dbReference type="Gene3D" id="3.40.50.1470">
    <property type="entry name" value="Peptidyl-tRNA hydrolase"/>
    <property type="match status" value="1"/>
</dbReference>
<dbReference type="InterPro" id="IPR001328">
    <property type="entry name" value="Pept_tRNA_hydro"/>
</dbReference>
<sequence>MAKNAIQLIVGLGNPGRKYDKTRHNAGFWFVDELARRYSANFKLESRFSGEVSKTTIEGHTVWLLKPTTFMNKSGLAAKQLASFYKIPVENILIAHDELDLSPSTVRLKLSGGHGGHNGLRDLHAHLSKEYWRLRIGIGHPGDRNKVVDYVLSQPSKNDAIEIARAIDSAADQTQLILAGEMQKAMNRLHTKD</sequence>
<feature type="binding site" evidence="7">
    <location>
        <position position="70"/>
    </location>
    <ligand>
        <name>tRNA</name>
        <dbReference type="ChEBI" id="CHEBI:17843"/>
    </ligand>
</feature>
<feature type="active site" description="Proton acceptor" evidence="7">
    <location>
        <position position="24"/>
    </location>
</feature>
<dbReference type="EMBL" id="DRMS01000269">
    <property type="protein sequence ID" value="HFC92590.1"/>
    <property type="molecule type" value="Genomic_DNA"/>
</dbReference>
<dbReference type="PROSITE" id="PS01196">
    <property type="entry name" value="PEPT_TRNA_HYDROL_2"/>
    <property type="match status" value="1"/>
</dbReference>
<reference evidence="10" key="1">
    <citation type="journal article" date="2020" name="mSystems">
        <title>Genome- and Community-Level Interaction Insights into Carbon Utilization and Element Cycling Functions of Hydrothermarchaeota in Hydrothermal Sediment.</title>
        <authorList>
            <person name="Zhou Z."/>
            <person name="Liu Y."/>
            <person name="Xu W."/>
            <person name="Pan J."/>
            <person name="Luo Z.H."/>
            <person name="Li M."/>
        </authorList>
    </citation>
    <scope>NUCLEOTIDE SEQUENCE [LARGE SCALE GENOMIC DNA]</scope>
    <source>
        <strain evidence="10">HyVt-493</strain>
    </source>
</reference>
<dbReference type="AlphaFoldDB" id="A0A7V2T0S7"/>
<comment type="catalytic activity">
    <reaction evidence="7 8">
        <text>an N-acyl-L-alpha-aminoacyl-tRNA + H2O = an N-acyl-L-amino acid + a tRNA + H(+)</text>
        <dbReference type="Rhea" id="RHEA:54448"/>
        <dbReference type="Rhea" id="RHEA-COMP:10123"/>
        <dbReference type="Rhea" id="RHEA-COMP:13883"/>
        <dbReference type="ChEBI" id="CHEBI:15377"/>
        <dbReference type="ChEBI" id="CHEBI:15378"/>
        <dbReference type="ChEBI" id="CHEBI:59874"/>
        <dbReference type="ChEBI" id="CHEBI:78442"/>
        <dbReference type="ChEBI" id="CHEBI:138191"/>
        <dbReference type="EC" id="3.1.1.29"/>
    </reaction>
</comment>
<comment type="function">
    <text evidence="7">Hydrolyzes ribosome-free peptidyl-tRNAs (with 1 or more amino acids incorporated), which drop off the ribosome during protein synthesis, or as a result of ribosome stalling.</text>
</comment>
<evidence type="ECO:0000256" key="1">
    <source>
        <dbReference type="ARBA" id="ARBA00013260"/>
    </source>
</evidence>
<dbReference type="CDD" id="cd00462">
    <property type="entry name" value="PTH"/>
    <property type="match status" value="1"/>
</dbReference>
<protein>
    <recommendedName>
        <fullName evidence="6 7">Peptidyl-tRNA hydrolase</fullName>
        <shortName evidence="7">Pth</shortName>
        <ecNumber evidence="1 7">3.1.1.29</ecNumber>
    </recommendedName>
</protein>
<dbReference type="InterPro" id="IPR036416">
    <property type="entry name" value="Pept_tRNA_hydro_sf"/>
</dbReference>
<comment type="similarity">
    <text evidence="5 7 9">Belongs to the PTH family.</text>
</comment>
<evidence type="ECO:0000256" key="9">
    <source>
        <dbReference type="RuleBase" id="RU004320"/>
    </source>
</evidence>
<dbReference type="Proteomes" id="UP000885750">
    <property type="component" value="Unassembled WGS sequence"/>
</dbReference>
<evidence type="ECO:0000256" key="7">
    <source>
        <dbReference type="HAMAP-Rule" id="MF_00083"/>
    </source>
</evidence>
<evidence type="ECO:0000256" key="4">
    <source>
        <dbReference type="ARBA" id="ARBA00022884"/>
    </source>
</evidence>
<keyword evidence="4 7" id="KW-0694">RNA-binding</keyword>
<name>A0A7V2T0S7_LEUMU</name>
<dbReference type="GO" id="GO:0005737">
    <property type="term" value="C:cytoplasm"/>
    <property type="evidence" value="ECO:0007669"/>
    <property type="project" value="UniProtKB-SubCell"/>
</dbReference>
<keyword evidence="7" id="KW-0963">Cytoplasm</keyword>
<dbReference type="PROSITE" id="PS01195">
    <property type="entry name" value="PEPT_TRNA_HYDROL_1"/>
    <property type="match status" value="1"/>
</dbReference>
<feature type="site" description="Stabilizes the basic form of H active site to accept a proton" evidence="7">
    <location>
        <position position="97"/>
    </location>
</feature>
<keyword evidence="3 7" id="KW-0378">Hydrolase</keyword>
<proteinExistence type="inferred from homology"/>
<feature type="binding site" evidence="7">
    <location>
        <position position="118"/>
    </location>
    <ligand>
        <name>tRNA</name>
        <dbReference type="ChEBI" id="CHEBI:17843"/>
    </ligand>
</feature>
<dbReference type="InterPro" id="IPR018171">
    <property type="entry name" value="Pept_tRNA_hydro_CS"/>
</dbReference>
<dbReference type="GO" id="GO:0072344">
    <property type="term" value="P:rescue of stalled ribosome"/>
    <property type="evidence" value="ECO:0007669"/>
    <property type="project" value="UniProtKB-UniRule"/>
</dbReference>
<dbReference type="PANTHER" id="PTHR17224:SF1">
    <property type="entry name" value="PEPTIDYL-TRNA HYDROLASE"/>
    <property type="match status" value="1"/>
</dbReference>
<evidence type="ECO:0000313" key="10">
    <source>
        <dbReference type="EMBL" id="HFC92590.1"/>
    </source>
</evidence>
<dbReference type="NCBIfam" id="TIGR00447">
    <property type="entry name" value="pth"/>
    <property type="match status" value="1"/>
</dbReference>
<organism evidence="10">
    <name type="scientific">Leucothrix mucor</name>
    <dbReference type="NCBI Taxonomy" id="45248"/>
    <lineage>
        <taxon>Bacteria</taxon>
        <taxon>Pseudomonadati</taxon>
        <taxon>Pseudomonadota</taxon>
        <taxon>Gammaproteobacteria</taxon>
        <taxon>Thiotrichales</taxon>
        <taxon>Thiotrichaceae</taxon>
        <taxon>Leucothrix</taxon>
    </lineage>
</organism>
<feature type="site" description="Discriminates between blocked and unblocked aminoacyl-tRNA" evidence="7">
    <location>
        <position position="14"/>
    </location>
</feature>
<evidence type="ECO:0000256" key="8">
    <source>
        <dbReference type="RuleBase" id="RU000673"/>
    </source>
</evidence>
<dbReference type="EC" id="3.1.1.29" evidence="1 7"/>
<dbReference type="FunFam" id="3.40.50.1470:FF:000001">
    <property type="entry name" value="Peptidyl-tRNA hydrolase"/>
    <property type="match status" value="1"/>
</dbReference>
<evidence type="ECO:0000256" key="3">
    <source>
        <dbReference type="ARBA" id="ARBA00022801"/>
    </source>
</evidence>
<accession>A0A7V2T0S7</accession>
<feature type="binding site" evidence="7">
    <location>
        <position position="72"/>
    </location>
    <ligand>
        <name>tRNA</name>
        <dbReference type="ChEBI" id="CHEBI:17843"/>
    </ligand>
</feature>
<dbReference type="GO" id="GO:0004045">
    <property type="term" value="F:peptidyl-tRNA hydrolase activity"/>
    <property type="evidence" value="ECO:0007669"/>
    <property type="project" value="UniProtKB-UniRule"/>
</dbReference>
<comment type="caution">
    <text evidence="10">The sequence shown here is derived from an EMBL/GenBank/DDBJ whole genome shotgun (WGS) entry which is preliminary data.</text>
</comment>
<feature type="binding site" evidence="7">
    <location>
        <position position="19"/>
    </location>
    <ligand>
        <name>tRNA</name>
        <dbReference type="ChEBI" id="CHEBI:17843"/>
    </ligand>
</feature>
<dbReference type="HAMAP" id="MF_00083">
    <property type="entry name" value="Pept_tRNA_hydro_bact"/>
    <property type="match status" value="1"/>
</dbReference>